<dbReference type="InterPro" id="IPR013785">
    <property type="entry name" value="Aldolase_TIM"/>
</dbReference>
<accession>I2H382</accession>
<name>I2H382_HENB6</name>
<dbReference type="Proteomes" id="UP000002866">
    <property type="component" value="Chromosome 4"/>
</dbReference>
<evidence type="ECO:0000256" key="1">
    <source>
        <dbReference type="ARBA" id="ARBA00001917"/>
    </source>
</evidence>
<dbReference type="GeneID" id="14495870"/>
<dbReference type="KEGG" id="tbl:TBLA_0D03340"/>
<evidence type="ECO:0000256" key="3">
    <source>
        <dbReference type="ARBA" id="ARBA00022643"/>
    </source>
</evidence>
<dbReference type="PANTHER" id="PTHR22893">
    <property type="entry name" value="NADH OXIDOREDUCTASE-RELATED"/>
    <property type="match status" value="1"/>
</dbReference>
<proteinExistence type="inferred from homology"/>
<dbReference type="GO" id="GO:0010181">
    <property type="term" value="F:FMN binding"/>
    <property type="evidence" value="ECO:0007669"/>
    <property type="project" value="InterPro"/>
</dbReference>
<dbReference type="eggNOG" id="KOG0134">
    <property type="taxonomic scope" value="Eukaryota"/>
</dbReference>
<keyword evidence="6" id="KW-1185">Reference proteome</keyword>
<dbReference type="OMA" id="DQFWQDV"/>
<dbReference type="SUPFAM" id="SSF51395">
    <property type="entry name" value="FMN-linked oxidoreductases"/>
    <property type="match status" value="1"/>
</dbReference>
<dbReference type="HOGENOM" id="CLU_012153_0_0_1"/>
<organism evidence="5 6">
    <name type="scientific">Henningerozyma blattae (strain ATCC 34711 / CBS 6284 / DSM 70876 / NBRC 10599 / NRRL Y-10934 / UCD 77-7)</name>
    <name type="common">Yeast</name>
    <name type="synonym">Tetrapisispora blattae</name>
    <dbReference type="NCBI Taxonomy" id="1071380"/>
    <lineage>
        <taxon>Eukaryota</taxon>
        <taxon>Fungi</taxon>
        <taxon>Dikarya</taxon>
        <taxon>Ascomycota</taxon>
        <taxon>Saccharomycotina</taxon>
        <taxon>Saccharomycetes</taxon>
        <taxon>Saccharomycetales</taxon>
        <taxon>Saccharomycetaceae</taxon>
        <taxon>Henningerozyma</taxon>
    </lineage>
</organism>
<dbReference type="EMBL" id="HE806319">
    <property type="protein sequence ID" value="CCH60834.1"/>
    <property type="molecule type" value="Genomic_DNA"/>
</dbReference>
<keyword evidence="3" id="KW-0285">Flavoprotein</keyword>
<dbReference type="InParanoid" id="I2H382"/>
<dbReference type="InterPro" id="IPR045247">
    <property type="entry name" value="Oye-like"/>
</dbReference>
<sequence>MWVQIYAMGRRAPLASIKRDGLRYNVVSSGTWIDEGNKKELEKIGLVQHQLTKDDINQYIQDFVNGAKNAIECGADGVEIHAANGFLLNQFLDPISNKRTDEYGGSIENRARIILEVVDALVDAISEDKVGIRFSPYTDSGGMSGSWDPTVFAHYAYVFAQLEKRAQEGKRLAFIHIYEPGVTANWVDDGTGTYVGGTTDFIYSIGKGTVIRTGNLTIHPEVAKEFLKQPNTLLGYGRYFISNPDLVDRLENGLPLNSYDRSTFYTDADKGYTDYPTYKEAIKLGWDKQ</sequence>
<dbReference type="InterPro" id="IPR001155">
    <property type="entry name" value="OxRdtase_FMN_N"/>
</dbReference>
<dbReference type="OrthoDB" id="276546at2759"/>
<evidence type="ECO:0000256" key="2">
    <source>
        <dbReference type="ARBA" id="ARBA00005979"/>
    </source>
</evidence>
<dbReference type="RefSeq" id="XP_004180353.1">
    <property type="nucleotide sequence ID" value="XM_004180305.1"/>
</dbReference>
<evidence type="ECO:0000313" key="5">
    <source>
        <dbReference type="EMBL" id="CCH60834.1"/>
    </source>
</evidence>
<evidence type="ECO:0000259" key="4">
    <source>
        <dbReference type="Pfam" id="PF00724"/>
    </source>
</evidence>
<comment type="cofactor">
    <cofactor evidence="1">
        <name>FMN</name>
        <dbReference type="ChEBI" id="CHEBI:58210"/>
    </cofactor>
</comment>
<keyword evidence="3" id="KW-0288">FMN</keyword>
<dbReference type="Pfam" id="PF00724">
    <property type="entry name" value="Oxidored_FMN"/>
    <property type="match status" value="1"/>
</dbReference>
<dbReference type="Gene3D" id="3.20.20.70">
    <property type="entry name" value="Aldolase class I"/>
    <property type="match status" value="1"/>
</dbReference>
<dbReference type="AlphaFoldDB" id="I2H382"/>
<evidence type="ECO:0000313" key="6">
    <source>
        <dbReference type="Proteomes" id="UP000002866"/>
    </source>
</evidence>
<protein>
    <recommendedName>
        <fullName evidence="4">NADH:flavin oxidoreductase/NADH oxidase N-terminal domain-containing protein</fullName>
    </recommendedName>
</protein>
<feature type="domain" description="NADH:flavin oxidoreductase/NADH oxidase N-terminal" evidence="4">
    <location>
        <begin position="2"/>
        <end position="257"/>
    </location>
</feature>
<dbReference type="PANTHER" id="PTHR22893:SF91">
    <property type="entry name" value="NADPH DEHYDROGENASE 2-RELATED"/>
    <property type="match status" value="1"/>
</dbReference>
<reference evidence="5 6" key="1">
    <citation type="journal article" date="2011" name="Proc. Natl. Acad. Sci. U.S.A.">
        <title>Evolutionary erosion of yeast sex chromosomes by mating-type switching accidents.</title>
        <authorList>
            <person name="Gordon J.L."/>
            <person name="Armisen D."/>
            <person name="Proux-Wera E."/>
            <person name="Oheigeartaigh S.S."/>
            <person name="Byrne K.P."/>
            <person name="Wolfe K.H."/>
        </authorList>
    </citation>
    <scope>NUCLEOTIDE SEQUENCE [LARGE SCALE GENOMIC DNA]</scope>
    <source>
        <strain evidence="6">ATCC 34711 / CBS 6284 / DSM 70876 / NBRC 10599 / NRRL Y-10934 / UCD 77-7</strain>
    </source>
</reference>
<gene>
    <name evidence="5" type="primary">TBLA0D03340</name>
    <name evidence="5" type="ORF">TBLA_0D03340</name>
</gene>
<dbReference type="GO" id="GO:0003959">
    <property type="term" value="F:NADPH dehydrogenase activity"/>
    <property type="evidence" value="ECO:0007669"/>
    <property type="project" value="TreeGrafter"/>
</dbReference>
<comment type="similarity">
    <text evidence="2">Belongs to the NADH:flavin oxidoreductase/NADH oxidase family.</text>
</comment>